<protein>
    <submittedName>
        <fullName evidence="1">VOC family protein</fullName>
    </submittedName>
</protein>
<reference evidence="1" key="1">
    <citation type="submission" date="2020-12" db="EMBL/GenBank/DDBJ databases">
        <title>Vagococcus allomyrinae sp. nov. and Enterococcus lavae sp. nov., isolated from the larvae of Allomyrina dichotoma.</title>
        <authorList>
            <person name="Lee S.D."/>
        </authorList>
    </citation>
    <scope>NUCLEOTIDE SEQUENCE</scope>
    <source>
        <strain evidence="1">BWB3-3</strain>
    </source>
</reference>
<name>A0A940P6Q5_9ENTE</name>
<proteinExistence type="predicted"/>
<organism evidence="1 2">
    <name type="scientific">Vagococcus allomyrinae</name>
    <dbReference type="NCBI Taxonomy" id="2794353"/>
    <lineage>
        <taxon>Bacteria</taxon>
        <taxon>Bacillati</taxon>
        <taxon>Bacillota</taxon>
        <taxon>Bacilli</taxon>
        <taxon>Lactobacillales</taxon>
        <taxon>Enterococcaceae</taxon>
        <taxon>Vagococcus</taxon>
    </lineage>
</organism>
<dbReference type="RefSeq" id="WP_209524394.1">
    <property type="nucleotide sequence ID" value="NZ_JAEEGA010000001.1"/>
</dbReference>
<evidence type="ECO:0000313" key="2">
    <source>
        <dbReference type="Proteomes" id="UP000674938"/>
    </source>
</evidence>
<comment type="caution">
    <text evidence="1">The sequence shown here is derived from an EMBL/GenBank/DDBJ whole genome shotgun (WGS) entry which is preliminary data.</text>
</comment>
<dbReference type="SUPFAM" id="SSF54593">
    <property type="entry name" value="Glyoxalase/Bleomycin resistance protein/Dihydroxybiphenyl dioxygenase"/>
    <property type="match status" value="1"/>
</dbReference>
<dbReference type="InterPro" id="IPR029068">
    <property type="entry name" value="Glyas_Bleomycin-R_OHBP_Dase"/>
</dbReference>
<evidence type="ECO:0000313" key="1">
    <source>
        <dbReference type="EMBL" id="MBP1039489.1"/>
    </source>
</evidence>
<dbReference type="AlphaFoldDB" id="A0A940P6Q5"/>
<dbReference type="Gene3D" id="3.10.180.10">
    <property type="entry name" value="2,3-Dihydroxybiphenyl 1,2-Dioxygenase, domain 1"/>
    <property type="match status" value="1"/>
</dbReference>
<gene>
    <name evidence="1" type="ORF">I6N95_00575</name>
</gene>
<keyword evidence="2" id="KW-1185">Reference proteome</keyword>
<sequence>MKRTFMQAYVKNSVEAVNAYQAAFEATLTYHVLNEDGTYYHAELDIFGQTLALSETREEQPISGNTMQFCFHFDKEDIEKVQRAFDTLKNGANILTPMTATDYSSCLVDFIDQFGIRWCLFV</sequence>
<dbReference type="Proteomes" id="UP000674938">
    <property type="component" value="Unassembled WGS sequence"/>
</dbReference>
<dbReference type="EMBL" id="JAEEGA010000001">
    <property type="protein sequence ID" value="MBP1039489.1"/>
    <property type="molecule type" value="Genomic_DNA"/>
</dbReference>
<accession>A0A940P6Q5</accession>